<keyword evidence="4" id="KW-1185">Reference proteome</keyword>
<reference evidence="4" key="1">
    <citation type="submission" date="2013-06" db="EMBL/GenBank/DDBJ databases">
        <title>Complete Genome Sequence of Hyperthermophilic Palaeococcus pacificus DY20341T, Isolated from a Deep-Sea Hydrothermal Sediments.</title>
        <authorList>
            <person name="Zeng X."/>
            <person name="Shao Z."/>
        </authorList>
    </citation>
    <scope>NUCLEOTIDE SEQUENCE [LARGE SCALE GENOMIC DNA]</scope>
    <source>
        <strain evidence="4">DY20341</strain>
    </source>
</reference>
<dbReference type="Gene3D" id="2.30.130.10">
    <property type="entry name" value="PUA domain"/>
    <property type="match status" value="1"/>
</dbReference>
<dbReference type="CDD" id="cd21913">
    <property type="entry name" value="Nip7_N_arch"/>
    <property type="match status" value="1"/>
</dbReference>
<feature type="domain" description="60S ribosome subunit biogenesis protein NIP7 pre-PUA" evidence="2">
    <location>
        <begin position="5"/>
        <end position="83"/>
    </location>
</feature>
<dbReference type="EMBL" id="CP006019">
    <property type="protein sequence ID" value="AIF70297.1"/>
    <property type="molecule type" value="Genomic_DNA"/>
</dbReference>
<dbReference type="InterPro" id="IPR036974">
    <property type="entry name" value="PUA_sf"/>
</dbReference>
<evidence type="ECO:0000259" key="1">
    <source>
        <dbReference type="Pfam" id="PF03657"/>
    </source>
</evidence>
<proteinExistence type="predicted"/>
<name>A0A075LW87_9EURY</name>
<dbReference type="GO" id="GO:0003723">
    <property type="term" value="F:RNA binding"/>
    <property type="evidence" value="ECO:0007669"/>
    <property type="project" value="InterPro"/>
</dbReference>
<dbReference type="Proteomes" id="UP000027981">
    <property type="component" value="Chromosome"/>
</dbReference>
<evidence type="ECO:0000313" key="3">
    <source>
        <dbReference type="EMBL" id="AIF70297.1"/>
    </source>
</evidence>
<sequence>MELRYRRASSWEFDLIIKEAEKYGKLRHEFFGIVEGKFRDVYAVNEEVWRKIESLKIKPHSFGTFVGTIKVDKNLVEKFYPNIEFFYFVDIEKNYAILKHRSAFRFTTGKGIHKEGVKEYNWQGSKKLVILDENGTILGLGLIQPTKKPFIRNITDVGEFLRRHKS</sequence>
<dbReference type="AlphaFoldDB" id="A0A075LW87"/>
<dbReference type="eggNOG" id="arCOG00993">
    <property type="taxonomic scope" value="Archaea"/>
</dbReference>
<dbReference type="HOGENOM" id="CLU_1599075_0_0_2"/>
<feature type="domain" description="UPF0113" evidence="1">
    <location>
        <begin position="95"/>
        <end position="163"/>
    </location>
</feature>
<evidence type="ECO:0000259" key="2">
    <source>
        <dbReference type="Pfam" id="PF17833"/>
    </source>
</evidence>
<dbReference type="RefSeq" id="WP_048165765.1">
    <property type="nucleotide sequence ID" value="NZ_CP006019.1"/>
</dbReference>
<dbReference type="Gene3D" id="3.10.450.220">
    <property type="match status" value="1"/>
</dbReference>
<gene>
    <name evidence="3" type="ORF">PAP_09610</name>
</gene>
<dbReference type="InterPro" id="IPR040598">
    <property type="entry name" value="NIP7_N"/>
</dbReference>
<dbReference type="STRING" id="1343739.PAP_09610"/>
<protein>
    <submittedName>
        <fullName evidence="3">Uncharacterized protein</fullName>
    </submittedName>
</protein>
<reference evidence="3 4" key="2">
    <citation type="journal article" date="2015" name="Genome Announc.">
        <title>Complete Genome Sequence of Hyperthermophilic Piezophilic Archaeon Palaeococcus pacificus DY20341T, Isolated from Deep-Sea Hydrothermal Sediments.</title>
        <authorList>
            <person name="Zeng X."/>
            <person name="Jebbar M."/>
            <person name="Shao Z."/>
        </authorList>
    </citation>
    <scope>NUCLEOTIDE SEQUENCE [LARGE SCALE GENOMIC DNA]</scope>
    <source>
        <strain evidence="3 4">DY20341</strain>
    </source>
</reference>
<accession>A0A075LW87</accession>
<organism evidence="3 4">
    <name type="scientific">Palaeococcus pacificus DY20341</name>
    <dbReference type="NCBI Taxonomy" id="1343739"/>
    <lineage>
        <taxon>Archaea</taxon>
        <taxon>Methanobacteriati</taxon>
        <taxon>Methanobacteriota</taxon>
        <taxon>Thermococci</taxon>
        <taxon>Thermococcales</taxon>
        <taxon>Thermococcaceae</taxon>
        <taxon>Palaeococcus</taxon>
    </lineage>
</organism>
<dbReference type="Pfam" id="PF17833">
    <property type="entry name" value="pre-PUA_NIP7"/>
    <property type="match status" value="1"/>
</dbReference>
<dbReference type="InterPro" id="IPR005155">
    <property type="entry name" value="UPF0113_PUA"/>
</dbReference>
<evidence type="ECO:0000313" key="4">
    <source>
        <dbReference type="Proteomes" id="UP000027981"/>
    </source>
</evidence>
<dbReference type="Pfam" id="PF03657">
    <property type="entry name" value="UPF0113"/>
    <property type="match status" value="1"/>
</dbReference>
<dbReference type="KEGG" id="ppac:PAP_09610"/>
<dbReference type="OrthoDB" id="84861at2157"/>
<dbReference type="GeneID" id="24843018"/>